<dbReference type="GO" id="GO:0009055">
    <property type="term" value="F:electron transfer activity"/>
    <property type="evidence" value="ECO:0007669"/>
    <property type="project" value="TreeGrafter"/>
</dbReference>
<dbReference type="InterPro" id="IPR018527">
    <property type="entry name" value="Rubredoxin_Fe_BS"/>
</dbReference>
<dbReference type="PROSITE" id="PS00202">
    <property type="entry name" value="RUBREDOXIN"/>
    <property type="match status" value="1"/>
</dbReference>
<evidence type="ECO:0000259" key="6">
    <source>
        <dbReference type="PROSITE" id="PS50903"/>
    </source>
</evidence>
<dbReference type="GO" id="GO:0009507">
    <property type="term" value="C:chloroplast"/>
    <property type="evidence" value="ECO:0007669"/>
    <property type="project" value="TreeGrafter"/>
</dbReference>
<dbReference type="CDD" id="cd00730">
    <property type="entry name" value="rubredoxin"/>
    <property type="match status" value="1"/>
</dbReference>
<evidence type="ECO:0000256" key="1">
    <source>
        <dbReference type="ARBA" id="ARBA00022448"/>
    </source>
</evidence>
<keyword evidence="8" id="KW-1185">Reference proteome</keyword>
<dbReference type="OrthoDB" id="6379857at2759"/>
<dbReference type="EMBL" id="SWLB01000019">
    <property type="protein sequence ID" value="KAF3326090.1"/>
    <property type="molecule type" value="Genomic_DNA"/>
</dbReference>
<dbReference type="InterPro" id="IPR024935">
    <property type="entry name" value="Rubredoxin_dom"/>
</dbReference>
<gene>
    <name evidence="7" type="ORF">FCM35_KLT09170</name>
</gene>
<reference evidence="7" key="1">
    <citation type="submission" date="2020-01" db="EMBL/GenBank/DDBJ databases">
        <title>Genome sequence of Kobresia littledalei, the first chromosome-level genome in the family Cyperaceae.</title>
        <authorList>
            <person name="Qu G."/>
        </authorList>
    </citation>
    <scope>NUCLEOTIDE SEQUENCE</scope>
    <source>
        <strain evidence="7">C.B.Clarke</strain>
        <tissue evidence="7">Leaf</tissue>
    </source>
</reference>
<dbReference type="PRINTS" id="PR00163">
    <property type="entry name" value="RUBREDOXIN"/>
</dbReference>
<comment type="caution">
    <text evidence="7">The sequence shown here is derived from an EMBL/GenBank/DDBJ whole genome shotgun (WGS) entry which is preliminary data.</text>
</comment>
<dbReference type="Proteomes" id="UP000623129">
    <property type="component" value="Unassembled WGS sequence"/>
</dbReference>
<dbReference type="GO" id="GO:0043448">
    <property type="term" value="P:alkane catabolic process"/>
    <property type="evidence" value="ECO:0007669"/>
    <property type="project" value="TreeGrafter"/>
</dbReference>
<dbReference type="FunFam" id="2.20.28.10:FF:000001">
    <property type="entry name" value="Rubredoxin"/>
    <property type="match status" value="1"/>
</dbReference>
<keyword evidence="5" id="KW-0812">Transmembrane</keyword>
<dbReference type="SUPFAM" id="SSF57802">
    <property type="entry name" value="Rubredoxin-like"/>
    <property type="match status" value="1"/>
</dbReference>
<dbReference type="AlphaFoldDB" id="A0A833QIM8"/>
<dbReference type="PANTHER" id="PTHR47627:SF1">
    <property type="entry name" value="RUBREDOXIN-1-RELATED"/>
    <property type="match status" value="1"/>
</dbReference>
<keyword evidence="5" id="KW-1133">Transmembrane helix</keyword>
<evidence type="ECO:0000256" key="2">
    <source>
        <dbReference type="ARBA" id="ARBA00022723"/>
    </source>
</evidence>
<keyword evidence="4" id="KW-0408">Iron</keyword>
<dbReference type="Pfam" id="PF00301">
    <property type="entry name" value="Rubredoxin"/>
    <property type="match status" value="1"/>
</dbReference>
<proteinExistence type="predicted"/>
<feature type="domain" description="Rubredoxin-like" evidence="6">
    <location>
        <begin position="95"/>
        <end position="146"/>
    </location>
</feature>
<keyword evidence="2" id="KW-0479">Metal-binding</keyword>
<evidence type="ECO:0000256" key="3">
    <source>
        <dbReference type="ARBA" id="ARBA00022982"/>
    </source>
</evidence>
<sequence length="193" mass="21400">MASAIVRPSFIFHLHQTKKPQTTSTLPQWGISRRPISHKSLFITSSVDLSQEDKPLEVETTTPETIPEEVTEILDDGEPKLDPRRFEEKFAVINTGIYECRSCGYLYNQAVGDPSYPIAPGLDFSKLPSDWRCPTCGAAQSFFASKSVEVAGFAQNQQFGLGGNSLTSGQKTLLIYGTLLFFFGLFLSGYFLQ</sequence>
<keyword evidence="5" id="KW-0472">Membrane</keyword>
<organism evidence="7 8">
    <name type="scientific">Carex littledalei</name>
    <dbReference type="NCBI Taxonomy" id="544730"/>
    <lineage>
        <taxon>Eukaryota</taxon>
        <taxon>Viridiplantae</taxon>
        <taxon>Streptophyta</taxon>
        <taxon>Embryophyta</taxon>
        <taxon>Tracheophyta</taxon>
        <taxon>Spermatophyta</taxon>
        <taxon>Magnoliopsida</taxon>
        <taxon>Liliopsida</taxon>
        <taxon>Poales</taxon>
        <taxon>Cyperaceae</taxon>
        <taxon>Cyperoideae</taxon>
        <taxon>Cariceae</taxon>
        <taxon>Carex</taxon>
        <taxon>Carex subgen. Euthyceras</taxon>
    </lineage>
</organism>
<feature type="transmembrane region" description="Helical" evidence="5">
    <location>
        <begin position="173"/>
        <end position="192"/>
    </location>
</feature>
<name>A0A833QIM8_9POAL</name>
<dbReference type="GO" id="GO:0005506">
    <property type="term" value="F:iron ion binding"/>
    <property type="evidence" value="ECO:0007669"/>
    <property type="project" value="InterPro"/>
</dbReference>
<dbReference type="InterPro" id="IPR024934">
    <property type="entry name" value="Rubredoxin-like_dom"/>
</dbReference>
<evidence type="ECO:0000256" key="4">
    <source>
        <dbReference type="ARBA" id="ARBA00023004"/>
    </source>
</evidence>
<dbReference type="PROSITE" id="PS50903">
    <property type="entry name" value="RUBREDOXIN_LIKE"/>
    <property type="match status" value="1"/>
</dbReference>
<keyword evidence="1" id="KW-0813">Transport</keyword>
<protein>
    <submittedName>
        <fullName evidence="7">Rubredoxin</fullName>
    </submittedName>
</protein>
<dbReference type="Gene3D" id="2.20.28.10">
    <property type="match status" value="1"/>
</dbReference>
<evidence type="ECO:0000256" key="5">
    <source>
        <dbReference type="SAM" id="Phobius"/>
    </source>
</evidence>
<evidence type="ECO:0000313" key="7">
    <source>
        <dbReference type="EMBL" id="KAF3326090.1"/>
    </source>
</evidence>
<evidence type="ECO:0000313" key="8">
    <source>
        <dbReference type="Proteomes" id="UP000623129"/>
    </source>
</evidence>
<dbReference type="PANTHER" id="PTHR47627">
    <property type="entry name" value="RUBREDOXIN"/>
    <property type="match status" value="1"/>
</dbReference>
<accession>A0A833QIM8</accession>
<keyword evidence="3" id="KW-0249">Electron transport</keyword>
<dbReference type="InterPro" id="IPR050526">
    <property type="entry name" value="Rubredoxin_ET"/>
</dbReference>